<protein>
    <submittedName>
        <fullName evidence="4">Class I SAM-dependent methyltransferase</fullName>
    </submittedName>
</protein>
<comment type="caution">
    <text evidence="4">The sequence shown here is derived from an EMBL/GenBank/DDBJ whole genome shotgun (WGS) entry which is preliminary data.</text>
</comment>
<dbReference type="Gene3D" id="3.40.50.150">
    <property type="entry name" value="Vaccinia Virus protein VP39"/>
    <property type="match status" value="1"/>
</dbReference>
<dbReference type="CDD" id="cd02440">
    <property type="entry name" value="AdoMet_MTases"/>
    <property type="match status" value="1"/>
</dbReference>
<gene>
    <name evidence="4" type="ORF">FH759_00060</name>
</gene>
<evidence type="ECO:0000256" key="2">
    <source>
        <dbReference type="ARBA" id="ARBA00022679"/>
    </source>
</evidence>
<dbReference type="RefSeq" id="WP_273247505.1">
    <property type="nucleotide sequence ID" value="NZ_VENJ01000001.1"/>
</dbReference>
<dbReference type="GO" id="GO:0008168">
    <property type="term" value="F:methyltransferase activity"/>
    <property type="evidence" value="ECO:0007669"/>
    <property type="project" value="UniProtKB-KW"/>
</dbReference>
<dbReference type="Pfam" id="PF13649">
    <property type="entry name" value="Methyltransf_25"/>
    <property type="match status" value="1"/>
</dbReference>
<sequence length="207" mass="22211">MSTDAAFWDKVAAKYAARKVGNPTAYEETLAETIAHLGANDRVLELGCGTGTTALKLAPHVKSMVASDISTEMIAIAEQKRQAEGAENVRFVAAGLAEAGADEGPFDTVLAFNLLHLIADLDEALATIHERIRPGGLFISKSGCIGEMNVLFRPLIRAMQLIGRAPYVRIMKKPELEAAIIGAGFVLEQSRCFTGAPESLYIVARRP</sequence>
<dbReference type="InterPro" id="IPR041698">
    <property type="entry name" value="Methyltransf_25"/>
</dbReference>
<dbReference type="EMBL" id="VENJ01000001">
    <property type="protein sequence ID" value="MTJ03069.1"/>
    <property type="molecule type" value="Genomic_DNA"/>
</dbReference>
<dbReference type="SUPFAM" id="SSF53335">
    <property type="entry name" value="S-adenosyl-L-methionine-dependent methyltransferases"/>
    <property type="match status" value="1"/>
</dbReference>
<reference evidence="4 5" key="1">
    <citation type="submission" date="2019-06" db="EMBL/GenBank/DDBJ databases">
        <title>Enrichment of Autotrophic Halophilic Microorganisms from Red Sea Brine Pool Using Microbial Electrosynthesis System.</title>
        <authorList>
            <person name="Alqahtani M.F."/>
            <person name="Bajracharya S."/>
            <person name="Katuri K.P."/>
            <person name="Ali M."/>
            <person name="Saikaly P.E."/>
        </authorList>
    </citation>
    <scope>NUCLEOTIDE SEQUENCE [LARGE SCALE GENOMIC DNA]</scope>
    <source>
        <strain evidence="4">MES6</strain>
    </source>
</reference>
<evidence type="ECO:0000259" key="3">
    <source>
        <dbReference type="Pfam" id="PF13649"/>
    </source>
</evidence>
<evidence type="ECO:0000313" key="5">
    <source>
        <dbReference type="Proteomes" id="UP000483078"/>
    </source>
</evidence>
<evidence type="ECO:0000313" key="4">
    <source>
        <dbReference type="EMBL" id="MTJ03069.1"/>
    </source>
</evidence>
<accession>A0A7C9H946</accession>
<evidence type="ECO:0000256" key="1">
    <source>
        <dbReference type="ARBA" id="ARBA00022603"/>
    </source>
</evidence>
<dbReference type="PANTHER" id="PTHR43861:SF1">
    <property type="entry name" value="TRANS-ACONITATE 2-METHYLTRANSFERASE"/>
    <property type="match status" value="1"/>
</dbReference>
<dbReference type="InterPro" id="IPR029063">
    <property type="entry name" value="SAM-dependent_MTases_sf"/>
</dbReference>
<feature type="domain" description="Methyltransferase" evidence="3">
    <location>
        <begin position="43"/>
        <end position="136"/>
    </location>
</feature>
<name>A0A7C9H946_9RHOB</name>
<dbReference type="PANTHER" id="PTHR43861">
    <property type="entry name" value="TRANS-ACONITATE 2-METHYLTRANSFERASE-RELATED"/>
    <property type="match status" value="1"/>
</dbReference>
<keyword evidence="1 4" id="KW-0489">Methyltransferase</keyword>
<organism evidence="4 5">
    <name type="scientific">Sediminimonas qiaohouensis</name>
    <dbReference type="NCBI Taxonomy" id="552061"/>
    <lineage>
        <taxon>Bacteria</taxon>
        <taxon>Pseudomonadati</taxon>
        <taxon>Pseudomonadota</taxon>
        <taxon>Alphaproteobacteria</taxon>
        <taxon>Rhodobacterales</taxon>
        <taxon>Roseobacteraceae</taxon>
        <taxon>Sediminimonas</taxon>
    </lineage>
</organism>
<dbReference type="AlphaFoldDB" id="A0A7C9H946"/>
<keyword evidence="2 4" id="KW-0808">Transferase</keyword>
<proteinExistence type="predicted"/>
<dbReference type="GO" id="GO:0032259">
    <property type="term" value="P:methylation"/>
    <property type="evidence" value="ECO:0007669"/>
    <property type="project" value="UniProtKB-KW"/>
</dbReference>
<dbReference type="Proteomes" id="UP000483078">
    <property type="component" value="Unassembled WGS sequence"/>
</dbReference>